<dbReference type="OrthoDB" id="4319884at2"/>
<evidence type="ECO:0000256" key="2">
    <source>
        <dbReference type="ARBA" id="ARBA00022741"/>
    </source>
</evidence>
<dbReference type="EMBL" id="FMUN01000006">
    <property type="protein sequence ID" value="SCY46137.1"/>
    <property type="molecule type" value="Genomic_DNA"/>
</dbReference>
<dbReference type="RefSeq" id="WP_054965714.1">
    <property type="nucleotide sequence ID" value="NZ_FMUN01000006.1"/>
</dbReference>
<evidence type="ECO:0000256" key="1">
    <source>
        <dbReference type="ARBA" id="ARBA00005290"/>
    </source>
</evidence>
<keyword evidence="3" id="KW-0378">Hydrolase</keyword>
<evidence type="ECO:0008006" key="7">
    <source>
        <dbReference type="Google" id="ProtNLM"/>
    </source>
</evidence>
<dbReference type="CDD" id="cd00882">
    <property type="entry name" value="Ras_like_GTPase"/>
    <property type="match status" value="1"/>
</dbReference>
<proteinExistence type="inferred from homology"/>
<evidence type="ECO:0000256" key="4">
    <source>
        <dbReference type="ARBA" id="ARBA00023134"/>
    </source>
</evidence>
<gene>
    <name evidence="5" type="ORF">SAMN05661077_2166</name>
</gene>
<comment type="similarity">
    <text evidence="1">Belongs to the GPN-loop GTPase family.</text>
</comment>
<dbReference type="SUPFAM" id="SSF52540">
    <property type="entry name" value="P-loop containing nucleoside triphosphate hydrolases"/>
    <property type="match status" value="1"/>
</dbReference>
<dbReference type="GO" id="GO:0005525">
    <property type="term" value="F:GTP binding"/>
    <property type="evidence" value="ECO:0007669"/>
    <property type="project" value="UniProtKB-KW"/>
</dbReference>
<dbReference type="GO" id="GO:0016787">
    <property type="term" value="F:hydrolase activity"/>
    <property type="evidence" value="ECO:0007669"/>
    <property type="project" value="UniProtKB-KW"/>
</dbReference>
<accession>A0A0N8PN72</accession>
<dbReference type="PANTHER" id="PTHR42708:SF1">
    <property type="entry name" value="GLIDING MOTILITY PROTEIN MGLA"/>
    <property type="match status" value="1"/>
</dbReference>
<dbReference type="AlphaFoldDB" id="A0A0N8PN72"/>
<sequence length="175" mass="19115">MSEIKLVFAGPTGAGKTEAISQISEKPPLSTDLSASDEVALQKATTTVAMDFGELTLPGGEKLHLYGTPGQERFAHMWPILARGSLGIILLIDHTANDPAGDLELYLRSFRPLIEETAIVIGVTRSDLAPEVDAQPYHDRLAEQGLDYPVLFVDPRDQQDVLMMLDTLLALLEFQ</sequence>
<dbReference type="Proteomes" id="UP000183104">
    <property type="component" value="Unassembled WGS sequence"/>
</dbReference>
<protein>
    <recommendedName>
        <fullName evidence="7">Signal recognition particle receptor subunit beta, a GTPase</fullName>
    </recommendedName>
</protein>
<reference evidence="6" key="1">
    <citation type="submission" date="2016-10" db="EMBL/GenBank/DDBJ databases">
        <authorList>
            <person name="Varghese N."/>
        </authorList>
    </citation>
    <scope>NUCLEOTIDE SEQUENCE [LARGE SCALE GENOMIC DNA]</scope>
    <source>
        <strain evidence="6">HL 19</strain>
    </source>
</reference>
<dbReference type="Gene3D" id="3.40.50.300">
    <property type="entry name" value="P-loop containing nucleotide triphosphate hydrolases"/>
    <property type="match status" value="1"/>
</dbReference>
<dbReference type="PANTHER" id="PTHR42708">
    <property type="entry name" value="ATP/GTP-BINDING PROTEIN-RELATED"/>
    <property type="match status" value="1"/>
</dbReference>
<dbReference type="InterPro" id="IPR052705">
    <property type="entry name" value="Gliding_Motility_GTPase"/>
</dbReference>
<evidence type="ECO:0000313" key="6">
    <source>
        <dbReference type="Proteomes" id="UP000183104"/>
    </source>
</evidence>
<name>A0A0N8PN72_9GAMM</name>
<organism evidence="5 6">
    <name type="scientific">Thiohalorhabdus denitrificans</name>
    <dbReference type="NCBI Taxonomy" id="381306"/>
    <lineage>
        <taxon>Bacteria</taxon>
        <taxon>Pseudomonadati</taxon>
        <taxon>Pseudomonadota</taxon>
        <taxon>Gammaproteobacteria</taxon>
        <taxon>Thiohalorhabdales</taxon>
        <taxon>Thiohalorhabdaceae</taxon>
        <taxon>Thiohalorhabdus</taxon>
    </lineage>
</organism>
<evidence type="ECO:0000256" key="3">
    <source>
        <dbReference type="ARBA" id="ARBA00022801"/>
    </source>
</evidence>
<keyword evidence="4" id="KW-0342">GTP-binding</keyword>
<evidence type="ECO:0000313" key="5">
    <source>
        <dbReference type="EMBL" id="SCY46137.1"/>
    </source>
</evidence>
<dbReference type="InterPro" id="IPR027417">
    <property type="entry name" value="P-loop_NTPase"/>
</dbReference>
<keyword evidence="2" id="KW-0547">Nucleotide-binding</keyword>
<dbReference type="InterPro" id="IPR004130">
    <property type="entry name" value="Gpn"/>
</dbReference>
<keyword evidence="6" id="KW-1185">Reference proteome</keyword>
<dbReference type="Pfam" id="PF03029">
    <property type="entry name" value="ATP_bind_1"/>
    <property type="match status" value="1"/>
</dbReference>
<dbReference type="STRING" id="381306.AN478_06055"/>